<proteinExistence type="predicted"/>
<dbReference type="AlphaFoldDB" id="A0A1H5NB05"/>
<dbReference type="STRING" id="648782.SAMN04488554_4082"/>
<gene>
    <name evidence="2" type="ORF">SAMN04488554_4082</name>
</gene>
<evidence type="ECO:0000313" key="2">
    <source>
        <dbReference type="EMBL" id="SEE98077.1"/>
    </source>
</evidence>
<dbReference type="InterPro" id="IPR007712">
    <property type="entry name" value="RelE/ParE_toxin"/>
</dbReference>
<organism evidence="2 3">
    <name type="scientific">Ruania alba</name>
    <dbReference type="NCBI Taxonomy" id="648782"/>
    <lineage>
        <taxon>Bacteria</taxon>
        <taxon>Bacillati</taxon>
        <taxon>Actinomycetota</taxon>
        <taxon>Actinomycetes</taxon>
        <taxon>Micrococcales</taxon>
        <taxon>Ruaniaceae</taxon>
        <taxon>Ruania</taxon>
    </lineage>
</organism>
<dbReference type="Pfam" id="PF05016">
    <property type="entry name" value="ParE_toxin"/>
    <property type="match status" value="1"/>
</dbReference>
<dbReference type="GO" id="GO:0004519">
    <property type="term" value="F:endonuclease activity"/>
    <property type="evidence" value="ECO:0007669"/>
    <property type="project" value="UniProtKB-KW"/>
</dbReference>
<protein>
    <submittedName>
        <fullName evidence="2">mRNA-degrading endonuclease RelE, toxin component of the RelBE toxin-antitoxin system</fullName>
    </submittedName>
</protein>
<keyword evidence="2" id="KW-0378">Hydrolase</keyword>
<evidence type="ECO:0000256" key="1">
    <source>
        <dbReference type="ARBA" id="ARBA00022649"/>
    </source>
</evidence>
<reference evidence="3" key="1">
    <citation type="submission" date="2016-10" db="EMBL/GenBank/DDBJ databases">
        <authorList>
            <person name="Varghese N."/>
            <person name="Submissions S."/>
        </authorList>
    </citation>
    <scope>NUCLEOTIDE SEQUENCE [LARGE SCALE GENOMIC DNA]</scope>
    <source>
        <strain evidence="3">DSM 21368</strain>
    </source>
</reference>
<dbReference type="EMBL" id="FNTX01000002">
    <property type="protein sequence ID" value="SEE98077.1"/>
    <property type="molecule type" value="Genomic_DNA"/>
</dbReference>
<keyword evidence="2" id="KW-0540">Nuclease</keyword>
<sequence length="113" mass="12941">MTFEVRFSGGARSDVDRVIAGYAVEAPMQVPRFVDELLVCARRLEVFPYSAPELRRSARRVSLRVFPYQLWYRVDDESQVVEVVAVFHHRRDPAHAATSLERVQDMGEGTSTK</sequence>
<keyword evidence="1" id="KW-1277">Toxin-antitoxin system</keyword>
<dbReference type="SUPFAM" id="SSF143011">
    <property type="entry name" value="RelE-like"/>
    <property type="match status" value="1"/>
</dbReference>
<accession>A0A1H5NB05</accession>
<keyword evidence="3" id="KW-1185">Reference proteome</keyword>
<dbReference type="InterPro" id="IPR035093">
    <property type="entry name" value="RelE/ParE_toxin_dom_sf"/>
</dbReference>
<dbReference type="Proteomes" id="UP000199220">
    <property type="component" value="Unassembled WGS sequence"/>
</dbReference>
<keyword evidence="2" id="KW-0255">Endonuclease</keyword>
<evidence type="ECO:0000313" key="3">
    <source>
        <dbReference type="Proteomes" id="UP000199220"/>
    </source>
</evidence>
<dbReference type="Gene3D" id="3.30.2310.20">
    <property type="entry name" value="RelE-like"/>
    <property type="match status" value="1"/>
</dbReference>
<name>A0A1H5NB05_9MICO</name>
<dbReference type="RefSeq" id="WP_175477254.1">
    <property type="nucleotide sequence ID" value="NZ_FNTX01000002.1"/>
</dbReference>